<reference evidence="4 5" key="2">
    <citation type="submission" date="2020-05" db="EMBL/GenBank/DDBJ databases">
        <title>Draft genome sequence of Desulfovibrio sp. strainFSS-1.</title>
        <authorList>
            <person name="Shimoshige H."/>
            <person name="Kobayashi H."/>
            <person name="Maekawa T."/>
        </authorList>
    </citation>
    <scope>NUCLEOTIDE SEQUENCE [LARGE SCALE GENOMIC DNA]</scope>
    <source>
        <strain evidence="4 5">SIID29052-01</strain>
    </source>
</reference>
<protein>
    <recommendedName>
        <fullName evidence="3">HIRAN domain-containing protein</fullName>
    </recommendedName>
</protein>
<dbReference type="AlphaFoldDB" id="A0A6V8LR79"/>
<dbReference type="EMBL" id="BLTE01000013">
    <property type="protein sequence ID" value="GFK94993.1"/>
    <property type="molecule type" value="Genomic_DNA"/>
</dbReference>
<feature type="domain" description="HIRAN" evidence="3">
    <location>
        <begin position="121"/>
        <end position="230"/>
    </location>
</feature>
<organism evidence="4 5">
    <name type="scientific">Fundidesulfovibrio magnetotacticus</name>
    <dbReference type="NCBI Taxonomy" id="2730080"/>
    <lineage>
        <taxon>Bacteria</taxon>
        <taxon>Pseudomonadati</taxon>
        <taxon>Thermodesulfobacteriota</taxon>
        <taxon>Desulfovibrionia</taxon>
        <taxon>Desulfovibrionales</taxon>
        <taxon>Desulfovibrionaceae</taxon>
        <taxon>Fundidesulfovibrio</taxon>
    </lineage>
</organism>
<reference evidence="4 5" key="1">
    <citation type="submission" date="2020-04" db="EMBL/GenBank/DDBJ databases">
        <authorList>
            <consortium name="Desulfovibrio sp. FSS-1 genome sequencing consortium"/>
            <person name="Shimoshige H."/>
            <person name="Kobayashi H."/>
            <person name="Maekawa T."/>
        </authorList>
    </citation>
    <scope>NUCLEOTIDE SEQUENCE [LARGE SCALE GENOMIC DNA]</scope>
    <source>
        <strain evidence="4 5">SIID29052-01</strain>
    </source>
</reference>
<accession>A0A6V8LR79</accession>
<sequence>MKTLFLAWQDPKTREWTPIGRLSYDGEYTFVYTKGANKSATFSPFSNMSNISILYKSSELFPFFSNRLLQKNRPEYSKYITWLNLENSNDIEFEMLALTEGRRETDNYELFPCPTPTPDNKYELRFFCHGMRHMSDETIARVARLPKGEPLLMMMDFQNRFDPRAIALRTCDPPVIVGYVPRYLVHDFTNLLRSIKHTPSQLISPSITLHQTNPDAPIQFRMLCQISYPWPQDFKPCSGELFEPIASSS</sequence>
<gene>
    <name evidence="4" type="ORF">NNJEOMEG_02841</name>
</gene>
<dbReference type="RefSeq" id="WP_173085606.1">
    <property type="nucleotide sequence ID" value="NZ_BLTE01000013.1"/>
</dbReference>
<dbReference type="GO" id="GO:0003676">
    <property type="term" value="F:nucleic acid binding"/>
    <property type="evidence" value="ECO:0007669"/>
    <property type="project" value="InterPro"/>
</dbReference>
<dbReference type="Gene3D" id="3.30.70.2330">
    <property type="match status" value="1"/>
</dbReference>
<keyword evidence="2" id="KW-0378">Hydrolase</keyword>
<evidence type="ECO:0000313" key="5">
    <source>
        <dbReference type="Proteomes" id="UP000494245"/>
    </source>
</evidence>
<dbReference type="InterPro" id="IPR014905">
    <property type="entry name" value="HIRAN"/>
</dbReference>
<name>A0A6V8LR79_9BACT</name>
<dbReference type="Proteomes" id="UP000494245">
    <property type="component" value="Unassembled WGS sequence"/>
</dbReference>
<evidence type="ECO:0000256" key="2">
    <source>
        <dbReference type="ARBA" id="ARBA00022801"/>
    </source>
</evidence>
<dbReference type="SMART" id="SM00910">
    <property type="entry name" value="HIRAN"/>
    <property type="match status" value="1"/>
</dbReference>
<proteinExistence type="predicted"/>
<dbReference type="GO" id="GO:0008270">
    <property type="term" value="F:zinc ion binding"/>
    <property type="evidence" value="ECO:0007669"/>
    <property type="project" value="InterPro"/>
</dbReference>
<evidence type="ECO:0000256" key="1">
    <source>
        <dbReference type="ARBA" id="ARBA00022723"/>
    </source>
</evidence>
<evidence type="ECO:0000313" key="4">
    <source>
        <dbReference type="EMBL" id="GFK94993.1"/>
    </source>
</evidence>
<dbReference type="Pfam" id="PF08797">
    <property type="entry name" value="HIRAN"/>
    <property type="match status" value="1"/>
</dbReference>
<keyword evidence="1" id="KW-0479">Metal-binding</keyword>
<comment type="caution">
    <text evidence="4">The sequence shown here is derived from an EMBL/GenBank/DDBJ whole genome shotgun (WGS) entry which is preliminary data.</text>
</comment>
<dbReference type="GO" id="GO:0016818">
    <property type="term" value="F:hydrolase activity, acting on acid anhydrides, in phosphorus-containing anhydrides"/>
    <property type="evidence" value="ECO:0007669"/>
    <property type="project" value="InterPro"/>
</dbReference>
<evidence type="ECO:0000259" key="3">
    <source>
        <dbReference type="SMART" id="SM00910"/>
    </source>
</evidence>
<keyword evidence="5" id="KW-1185">Reference proteome</keyword>